<gene>
    <name evidence="1" type="ORF">BK665_20335</name>
</gene>
<dbReference type="Proteomes" id="UP000283627">
    <property type="component" value="Unassembled WGS sequence"/>
</dbReference>
<name>A0A423KEM0_9PSED</name>
<dbReference type="AlphaFoldDB" id="A0A423KEM0"/>
<dbReference type="Pfam" id="PF14559">
    <property type="entry name" value="TPR_19"/>
    <property type="match status" value="1"/>
</dbReference>
<organism evidence="1 2">
    <name type="scientific">Pseudomonas frederiksbergensis</name>
    <dbReference type="NCBI Taxonomy" id="104087"/>
    <lineage>
        <taxon>Bacteria</taxon>
        <taxon>Pseudomonadati</taxon>
        <taxon>Pseudomonadota</taxon>
        <taxon>Gammaproteobacteria</taxon>
        <taxon>Pseudomonadales</taxon>
        <taxon>Pseudomonadaceae</taxon>
        <taxon>Pseudomonas</taxon>
    </lineage>
</organism>
<evidence type="ECO:0000313" key="1">
    <source>
        <dbReference type="EMBL" id="RON51136.1"/>
    </source>
</evidence>
<protein>
    <submittedName>
        <fullName evidence="1">Uncharacterized protein</fullName>
    </submittedName>
</protein>
<reference evidence="1 2" key="1">
    <citation type="submission" date="2016-10" db="EMBL/GenBank/DDBJ databases">
        <title>Comparative genome analysis of multiple Pseudomonas spp. focuses on biocontrol and plant growth promoting traits.</title>
        <authorList>
            <person name="Tao X.-Y."/>
            <person name="Taylor C.G."/>
        </authorList>
    </citation>
    <scope>NUCLEOTIDE SEQUENCE [LARGE SCALE GENOMIC DNA]</scope>
    <source>
        <strain evidence="1 2">39A2</strain>
    </source>
</reference>
<accession>A0A423KEM0</accession>
<comment type="caution">
    <text evidence="1">The sequence shown here is derived from an EMBL/GenBank/DDBJ whole genome shotgun (WGS) entry which is preliminary data.</text>
</comment>
<dbReference type="SUPFAM" id="SSF48452">
    <property type="entry name" value="TPR-like"/>
    <property type="match status" value="1"/>
</dbReference>
<dbReference type="Gene3D" id="1.25.40.10">
    <property type="entry name" value="Tetratricopeptide repeat domain"/>
    <property type="match status" value="1"/>
</dbReference>
<evidence type="ECO:0000313" key="2">
    <source>
        <dbReference type="Proteomes" id="UP000283627"/>
    </source>
</evidence>
<dbReference type="InterPro" id="IPR011990">
    <property type="entry name" value="TPR-like_helical_dom_sf"/>
</dbReference>
<sequence length="356" mass="38828">MALAVLTAATTFANAGTDAVAPLNSLIIKTLNVNLIEGLKDQKVLVLKAQPGDEAQKLLLTAGGEGKSTVVLESNSALPLIKNTYSPASYDGFEVGTATSRKNVITAVDIQGETVSLKYDSIMPAEYLYLKTTEEDNTKYNFNLQFQYDAKIKKMVLRNLLLVTNIESCDRSLLGVYALSLGSLSSTSLDDFNGADAFKYLKKLHIESQSGTGSRDKLMPVDLAANFDQALAAYKKGDKDKFNEVMSYFLVGGGEDSACAPEAYVVGKYYFSKNPGWSNDLGFLFEESGHYGEAVELLSYVIANHPDRTVAYLNLADAYWGLGNKKQAAENYNKYNSLMIQSGKTAKVPKRVIERG</sequence>
<dbReference type="EMBL" id="MOBP01000013">
    <property type="protein sequence ID" value="RON51136.1"/>
    <property type="molecule type" value="Genomic_DNA"/>
</dbReference>
<proteinExistence type="predicted"/>